<dbReference type="PANTHER" id="PTHR46558:SF11">
    <property type="entry name" value="HTH-TYPE TRANSCRIPTIONAL REGULATOR XRE"/>
    <property type="match status" value="1"/>
</dbReference>
<evidence type="ECO:0000313" key="4">
    <source>
        <dbReference type="Proteomes" id="UP000823615"/>
    </source>
</evidence>
<name>A0A9D9E1X0_9SPIO</name>
<keyword evidence="1" id="KW-0238">DNA-binding</keyword>
<organism evidence="3 4">
    <name type="scientific">Candidatus Ornithospirochaeta stercoripullorum</name>
    <dbReference type="NCBI Taxonomy" id="2840899"/>
    <lineage>
        <taxon>Bacteria</taxon>
        <taxon>Pseudomonadati</taxon>
        <taxon>Spirochaetota</taxon>
        <taxon>Spirochaetia</taxon>
        <taxon>Spirochaetales</taxon>
        <taxon>Spirochaetaceae</taxon>
        <taxon>Spirochaetaceae incertae sedis</taxon>
        <taxon>Candidatus Ornithospirochaeta</taxon>
    </lineage>
</organism>
<proteinExistence type="predicted"/>
<dbReference type="Proteomes" id="UP000823615">
    <property type="component" value="Unassembled WGS sequence"/>
</dbReference>
<accession>A0A9D9E1X0</accession>
<dbReference type="Gene3D" id="1.10.260.40">
    <property type="entry name" value="lambda repressor-like DNA-binding domains"/>
    <property type="match status" value="1"/>
</dbReference>
<reference evidence="3" key="1">
    <citation type="submission" date="2020-10" db="EMBL/GenBank/DDBJ databases">
        <authorList>
            <person name="Gilroy R."/>
        </authorList>
    </citation>
    <scope>NUCLEOTIDE SEQUENCE</scope>
    <source>
        <strain evidence="3">7293</strain>
    </source>
</reference>
<reference evidence="3" key="2">
    <citation type="journal article" date="2021" name="PeerJ">
        <title>Extensive microbial diversity within the chicken gut microbiome revealed by metagenomics and culture.</title>
        <authorList>
            <person name="Gilroy R."/>
            <person name="Ravi A."/>
            <person name="Getino M."/>
            <person name="Pursley I."/>
            <person name="Horton D.L."/>
            <person name="Alikhan N.F."/>
            <person name="Baker D."/>
            <person name="Gharbi K."/>
            <person name="Hall N."/>
            <person name="Watson M."/>
            <person name="Adriaenssens E.M."/>
            <person name="Foster-Nyarko E."/>
            <person name="Jarju S."/>
            <person name="Secka A."/>
            <person name="Antonio M."/>
            <person name="Oren A."/>
            <person name="Chaudhuri R.R."/>
            <person name="La Ragione R."/>
            <person name="Hildebrand F."/>
            <person name="Pallen M.J."/>
        </authorList>
    </citation>
    <scope>NUCLEOTIDE SEQUENCE</scope>
    <source>
        <strain evidence="3">7293</strain>
    </source>
</reference>
<dbReference type="SUPFAM" id="SSF47413">
    <property type="entry name" value="lambda repressor-like DNA-binding domains"/>
    <property type="match status" value="1"/>
</dbReference>
<dbReference type="PROSITE" id="PS50943">
    <property type="entry name" value="HTH_CROC1"/>
    <property type="match status" value="1"/>
</dbReference>
<feature type="domain" description="HTH cro/C1-type" evidence="2">
    <location>
        <begin position="17"/>
        <end position="71"/>
    </location>
</feature>
<dbReference type="Pfam" id="PF01381">
    <property type="entry name" value="HTH_3"/>
    <property type="match status" value="1"/>
</dbReference>
<dbReference type="EMBL" id="JADIMT010000065">
    <property type="protein sequence ID" value="MBO8436360.1"/>
    <property type="molecule type" value="Genomic_DNA"/>
</dbReference>
<comment type="caution">
    <text evidence="3">The sequence shown here is derived from an EMBL/GenBank/DDBJ whole genome shotgun (WGS) entry which is preliminary data.</text>
</comment>
<sequence>MNEERLSEAAVTFGENLRKLRKANGLSQEKLAEHLGVSTKHIGDLEAGKSFTTGALLDSVASYFRVGLDELFMTESRRQHVETEAAKMALDILKESTDHVKRKYGIELKLK</sequence>
<evidence type="ECO:0000313" key="3">
    <source>
        <dbReference type="EMBL" id="MBO8436360.1"/>
    </source>
</evidence>
<evidence type="ECO:0000259" key="2">
    <source>
        <dbReference type="PROSITE" id="PS50943"/>
    </source>
</evidence>
<protein>
    <submittedName>
        <fullName evidence="3">Helix-turn-helix transcriptional regulator</fullName>
    </submittedName>
</protein>
<dbReference type="PANTHER" id="PTHR46558">
    <property type="entry name" value="TRACRIPTIONAL REGULATORY PROTEIN-RELATED-RELATED"/>
    <property type="match status" value="1"/>
</dbReference>
<dbReference type="AlphaFoldDB" id="A0A9D9E1X0"/>
<dbReference type="GO" id="GO:0003677">
    <property type="term" value="F:DNA binding"/>
    <property type="evidence" value="ECO:0007669"/>
    <property type="project" value="UniProtKB-KW"/>
</dbReference>
<dbReference type="CDD" id="cd00093">
    <property type="entry name" value="HTH_XRE"/>
    <property type="match status" value="1"/>
</dbReference>
<gene>
    <name evidence="3" type="ORF">IAA97_05230</name>
</gene>
<dbReference type="InterPro" id="IPR010982">
    <property type="entry name" value="Lambda_DNA-bd_dom_sf"/>
</dbReference>
<dbReference type="InterPro" id="IPR001387">
    <property type="entry name" value="Cro/C1-type_HTH"/>
</dbReference>
<dbReference type="SMART" id="SM00530">
    <property type="entry name" value="HTH_XRE"/>
    <property type="match status" value="1"/>
</dbReference>
<evidence type="ECO:0000256" key="1">
    <source>
        <dbReference type="ARBA" id="ARBA00023125"/>
    </source>
</evidence>